<protein>
    <recommendedName>
        <fullName evidence="5">Protein kinase domain-containing protein</fullName>
    </recommendedName>
</protein>
<keyword evidence="2" id="KW-1133">Transmembrane helix</keyword>
<gene>
    <name evidence="3" type="ORF">M408DRAFT_9367</name>
</gene>
<dbReference type="SUPFAM" id="SSF56112">
    <property type="entry name" value="Protein kinase-like (PK-like)"/>
    <property type="match status" value="1"/>
</dbReference>
<feature type="region of interest" description="Disordered" evidence="1">
    <location>
        <begin position="296"/>
        <end position="336"/>
    </location>
</feature>
<evidence type="ECO:0000256" key="2">
    <source>
        <dbReference type="SAM" id="Phobius"/>
    </source>
</evidence>
<accession>A0A0C2XE94</accession>
<name>A0A0C2XE94_SERVB</name>
<feature type="compositionally biased region" description="Polar residues" evidence="1">
    <location>
        <begin position="304"/>
        <end position="314"/>
    </location>
</feature>
<keyword evidence="2" id="KW-0472">Membrane</keyword>
<proteinExistence type="predicted"/>
<dbReference type="STRING" id="933852.A0A0C2XE94"/>
<keyword evidence="2" id="KW-0812">Transmembrane</keyword>
<evidence type="ECO:0000313" key="4">
    <source>
        <dbReference type="Proteomes" id="UP000054097"/>
    </source>
</evidence>
<dbReference type="PANTHER" id="PTHR37171">
    <property type="entry name" value="SERINE/THREONINE-PROTEIN KINASE YRZF-RELATED"/>
    <property type="match status" value="1"/>
</dbReference>
<dbReference type="PANTHER" id="PTHR37171:SF1">
    <property type="entry name" value="SERINE_THREONINE-PROTEIN KINASE YRZF-RELATED"/>
    <property type="match status" value="1"/>
</dbReference>
<dbReference type="EMBL" id="KN824299">
    <property type="protein sequence ID" value="KIM27437.1"/>
    <property type="molecule type" value="Genomic_DNA"/>
</dbReference>
<dbReference type="InterPro" id="IPR011009">
    <property type="entry name" value="Kinase-like_dom_sf"/>
</dbReference>
<evidence type="ECO:0000256" key="1">
    <source>
        <dbReference type="SAM" id="MobiDB-lite"/>
    </source>
</evidence>
<dbReference type="Gene3D" id="1.10.510.10">
    <property type="entry name" value="Transferase(Phosphotransferase) domain 1"/>
    <property type="match status" value="1"/>
</dbReference>
<reference evidence="4" key="2">
    <citation type="submission" date="2015-01" db="EMBL/GenBank/DDBJ databases">
        <title>Evolutionary Origins and Diversification of the Mycorrhizal Mutualists.</title>
        <authorList>
            <consortium name="DOE Joint Genome Institute"/>
            <consortium name="Mycorrhizal Genomics Consortium"/>
            <person name="Kohler A."/>
            <person name="Kuo A."/>
            <person name="Nagy L.G."/>
            <person name="Floudas D."/>
            <person name="Copeland A."/>
            <person name="Barry K.W."/>
            <person name="Cichocki N."/>
            <person name="Veneault-Fourrey C."/>
            <person name="LaButti K."/>
            <person name="Lindquist E.A."/>
            <person name="Lipzen A."/>
            <person name="Lundell T."/>
            <person name="Morin E."/>
            <person name="Murat C."/>
            <person name="Riley R."/>
            <person name="Ohm R."/>
            <person name="Sun H."/>
            <person name="Tunlid A."/>
            <person name="Henrissat B."/>
            <person name="Grigoriev I.V."/>
            <person name="Hibbett D.S."/>
            <person name="Martin F."/>
        </authorList>
    </citation>
    <scope>NUCLEOTIDE SEQUENCE [LARGE SCALE GENOMIC DNA]</scope>
    <source>
        <strain evidence="4">MAFF 305830</strain>
    </source>
</reference>
<sequence length="557" mass="62155">MSGTPLWLLDAVLNPPIIHINKKKLPDTSRGSSKGSSHIWKVSPLAEDRIKINQLISYDNLLNEMMTHLREIIITLPPAQQDLFKNAETAFTTLNNSVANRRIQTGAEEMTTIVFSFVAAMMEDFIREVRLSNVMRAICPQSTIDHTGVKIDSLFQDVENEDRVYLGWENKSHKVFKDRVPEILQDAGDKKIYPINTLQTEVREERVSIVAKIAAILAHYRIPWGVLYSGLEFMIFYCHEEPDSGRPVLFASNNVAVNNKETPLFPLAIYMLLTMQDEDLRNTLVEKLKIPTHLMGPHAGSEFPKNQSDTSSDDQGTRLTEKRLTRGTNRASEAKEVGKALVLSTSPRDYKGSTTVFHRVGGAPKGHAHILLGPIVGDSSIGIVVKAFAADSTLVVKFSQDHDALAHEASVYTSLESKGLLIPRFYGHFQSHWSALVLSYEGDPVQDFATVPSKERQRLLSTLHTLHNSGFMHGDFAERNVVRSPPSVWSLFFGRRLVLIDFSHSVAHHQCNPLNCPELIEAKEKLGGREPGCSPVIVVSAAVLLASFCFLYSSYTQ</sequence>
<feature type="transmembrane region" description="Helical" evidence="2">
    <location>
        <begin position="536"/>
        <end position="555"/>
    </location>
</feature>
<dbReference type="Proteomes" id="UP000054097">
    <property type="component" value="Unassembled WGS sequence"/>
</dbReference>
<dbReference type="AlphaFoldDB" id="A0A0C2XE94"/>
<keyword evidence="4" id="KW-1185">Reference proteome</keyword>
<reference evidence="3 4" key="1">
    <citation type="submission" date="2014-04" db="EMBL/GenBank/DDBJ databases">
        <authorList>
            <consortium name="DOE Joint Genome Institute"/>
            <person name="Kuo A."/>
            <person name="Zuccaro A."/>
            <person name="Kohler A."/>
            <person name="Nagy L.G."/>
            <person name="Floudas D."/>
            <person name="Copeland A."/>
            <person name="Barry K.W."/>
            <person name="Cichocki N."/>
            <person name="Veneault-Fourrey C."/>
            <person name="LaButti K."/>
            <person name="Lindquist E.A."/>
            <person name="Lipzen A."/>
            <person name="Lundell T."/>
            <person name="Morin E."/>
            <person name="Murat C."/>
            <person name="Sun H."/>
            <person name="Tunlid A."/>
            <person name="Henrissat B."/>
            <person name="Grigoriev I.V."/>
            <person name="Hibbett D.S."/>
            <person name="Martin F."/>
            <person name="Nordberg H.P."/>
            <person name="Cantor M.N."/>
            <person name="Hua S.X."/>
        </authorList>
    </citation>
    <scope>NUCLEOTIDE SEQUENCE [LARGE SCALE GENOMIC DNA]</scope>
    <source>
        <strain evidence="3 4">MAFF 305830</strain>
    </source>
</reference>
<evidence type="ECO:0008006" key="5">
    <source>
        <dbReference type="Google" id="ProtNLM"/>
    </source>
</evidence>
<feature type="compositionally biased region" description="Basic and acidic residues" evidence="1">
    <location>
        <begin position="315"/>
        <end position="324"/>
    </location>
</feature>
<dbReference type="InterPro" id="IPR052396">
    <property type="entry name" value="Meiotic_Drive_Suppr_Kinase"/>
</dbReference>
<evidence type="ECO:0000313" key="3">
    <source>
        <dbReference type="EMBL" id="KIM27437.1"/>
    </source>
</evidence>
<dbReference type="HOGENOM" id="CLU_489301_0_0_1"/>
<organism evidence="3 4">
    <name type="scientific">Serendipita vermifera MAFF 305830</name>
    <dbReference type="NCBI Taxonomy" id="933852"/>
    <lineage>
        <taxon>Eukaryota</taxon>
        <taxon>Fungi</taxon>
        <taxon>Dikarya</taxon>
        <taxon>Basidiomycota</taxon>
        <taxon>Agaricomycotina</taxon>
        <taxon>Agaricomycetes</taxon>
        <taxon>Sebacinales</taxon>
        <taxon>Serendipitaceae</taxon>
        <taxon>Serendipita</taxon>
    </lineage>
</organism>
<dbReference type="OrthoDB" id="2523749at2759"/>